<dbReference type="InterPro" id="IPR010534">
    <property type="entry name" value="Phage_933W_GpQ"/>
</dbReference>
<dbReference type="OrthoDB" id="6432617at2"/>
<evidence type="ECO:0000256" key="4">
    <source>
        <dbReference type="ARBA" id="ARBA00023163"/>
    </source>
</evidence>
<name>A0A1Y2S9L7_9GAMM</name>
<evidence type="ECO:0000256" key="3">
    <source>
        <dbReference type="ARBA" id="ARBA00023125"/>
    </source>
</evidence>
<comment type="similarity">
    <text evidence="1">Belongs to the phage antitermination Q type 1 family.</text>
</comment>
<dbReference type="Pfam" id="PF06530">
    <property type="entry name" value="Phage_antitermQ"/>
    <property type="match status" value="1"/>
</dbReference>
<keyword evidence="6" id="KW-1185">Reference proteome</keyword>
<keyword evidence="2" id="KW-0805">Transcription regulation</keyword>
<evidence type="ECO:0000313" key="6">
    <source>
        <dbReference type="Proteomes" id="UP000194350"/>
    </source>
</evidence>
<comment type="caution">
    <text evidence="5">The sequence shown here is derived from an EMBL/GenBank/DDBJ whole genome shotgun (WGS) entry which is preliminary data.</text>
</comment>
<dbReference type="GO" id="GO:0003677">
    <property type="term" value="F:DNA binding"/>
    <property type="evidence" value="ECO:0007669"/>
    <property type="project" value="UniProtKB-KW"/>
</dbReference>
<evidence type="ECO:0000256" key="2">
    <source>
        <dbReference type="ARBA" id="ARBA00023015"/>
    </source>
</evidence>
<dbReference type="SUPFAM" id="SSF88659">
    <property type="entry name" value="Sigma3 and sigma4 domains of RNA polymerase sigma factors"/>
    <property type="match status" value="1"/>
</dbReference>
<organism evidence="5 6">
    <name type="scientific">Xenorhabdus vietnamensis</name>
    <dbReference type="NCBI Taxonomy" id="351656"/>
    <lineage>
        <taxon>Bacteria</taxon>
        <taxon>Pseudomonadati</taxon>
        <taxon>Pseudomonadota</taxon>
        <taxon>Gammaproteobacteria</taxon>
        <taxon>Enterobacterales</taxon>
        <taxon>Morganellaceae</taxon>
        <taxon>Xenorhabdus</taxon>
    </lineage>
</organism>
<dbReference type="AlphaFoldDB" id="A0A1Y2S9L7"/>
<sequence>MRDIQQVLVRWGGWSSNATSVGWSPIAAGFSGLLPANGDNRLTCSDEDGLIVDLCVARLQAIGQGEELEYLQQHYMYGRSKREIARDSQVSESLVRHRMQVAESFIAGCLDMLGIQLDMDNSVKKQTIRC</sequence>
<accession>A0A1Y2S9L7</accession>
<dbReference type="Proteomes" id="UP000194350">
    <property type="component" value="Unassembled WGS sequence"/>
</dbReference>
<evidence type="ECO:0000256" key="1">
    <source>
        <dbReference type="ARBA" id="ARBA00010234"/>
    </source>
</evidence>
<protein>
    <submittedName>
        <fullName evidence="5">Antitermination protein Q</fullName>
    </submittedName>
</protein>
<reference evidence="5 6" key="1">
    <citation type="submission" date="2016-10" db="EMBL/GenBank/DDBJ databases">
        <title>Systematic genetic and metabolomic analysis of Xenorhabdus and Photorhabdus spp., highlights the requirements for a dual symbiotic and pathogenic life style.</title>
        <authorList>
            <person name="Tobias N.J."/>
            <person name="Wolff H."/>
            <person name="Djahanschiri B."/>
            <person name="Pidot S.J."/>
            <person name="Stinear T.P."/>
            <person name="Ebersberger I."/>
            <person name="Bode H.B."/>
        </authorList>
    </citation>
    <scope>NUCLEOTIDE SEQUENCE [LARGE SCALE GENOMIC DNA]</scope>
    <source>
        <strain evidence="5 6">DSM 22392</strain>
    </source>
</reference>
<proteinExistence type="inferred from homology"/>
<dbReference type="GO" id="GO:0060567">
    <property type="term" value="P:negative regulation of termination of DNA-templated transcription"/>
    <property type="evidence" value="ECO:0007669"/>
    <property type="project" value="InterPro"/>
</dbReference>
<evidence type="ECO:0000313" key="5">
    <source>
        <dbReference type="EMBL" id="OTA14618.1"/>
    </source>
</evidence>
<dbReference type="EMBL" id="MUBJ01000026">
    <property type="protein sequence ID" value="OTA14618.1"/>
    <property type="molecule type" value="Genomic_DNA"/>
</dbReference>
<dbReference type="InterPro" id="IPR013324">
    <property type="entry name" value="RNA_pol_sigma_r3/r4-like"/>
</dbReference>
<gene>
    <name evidence="5" type="ORF">Xvie_03555</name>
</gene>
<keyword evidence="4" id="KW-0804">Transcription</keyword>
<keyword evidence="3" id="KW-0238">DNA-binding</keyword>